<dbReference type="AlphaFoldDB" id="A0A540WJ36"/>
<dbReference type="InterPro" id="IPR036737">
    <property type="entry name" value="OmpA-like_sf"/>
</dbReference>
<feature type="domain" description="OmpA-like" evidence="6">
    <location>
        <begin position="363"/>
        <end position="480"/>
    </location>
</feature>
<comment type="caution">
    <text evidence="7">The sequence shown here is derived from an EMBL/GenBank/DDBJ whole genome shotgun (WGS) entry which is preliminary data.</text>
</comment>
<keyword evidence="5" id="KW-0812">Transmembrane</keyword>
<dbReference type="Pfam" id="PF00691">
    <property type="entry name" value="OmpA"/>
    <property type="match status" value="1"/>
</dbReference>
<evidence type="ECO:0000256" key="1">
    <source>
        <dbReference type="ARBA" id="ARBA00004442"/>
    </source>
</evidence>
<proteinExistence type="predicted"/>
<dbReference type="GO" id="GO:0009279">
    <property type="term" value="C:cell outer membrane"/>
    <property type="evidence" value="ECO:0007669"/>
    <property type="project" value="UniProtKB-SubCell"/>
</dbReference>
<dbReference type="InterPro" id="IPR006665">
    <property type="entry name" value="OmpA-like"/>
</dbReference>
<evidence type="ECO:0000313" key="8">
    <source>
        <dbReference type="Proteomes" id="UP000315369"/>
    </source>
</evidence>
<dbReference type="Gene3D" id="3.30.1330.60">
    <property type="entry name" value="OmpA-like domain"/>
    <property type="match status" value="1"/>
</dbReference>
<protein>
    <submittedName>
        <fullName evidence="7">OmpA family protein</fullName>
    </submittedName>
</protein>
<dbReference type="Proteomes" id="UP000315369">
    <property type="component" value="Unassembled WGS sequence"/>
</dbReference>
<reference evidence="7 8" key="1">
    <citation type="submission" date="2019-06" db="EMBL/GenBank/DDBJ databases">
        <authorList>
            <person name="Livingstone P."/>
            <person name="Whitworth D."/>
        </authorList>
    </citation>
    <scope>NUCLEOTIDE SEQUENCE [LARGE SCALE GENOMIC DNA]</scope>
    <source>
        <strain evidence="7 8">AM401</strain>
    </source>
</reference>
<dbReference type="CDD" id="cd07185">
    <property type="entry name" value="OmpA_C-like"/>
    <property type="match status" value="1"/>
</dbReference>
<keyword evidence="8" id="KW-1185">Reference proteome</keyword>
<evidence type="ECO:0000313" key="7">
    <source>
        <dbReference type="EMBL" id="TQF09001.1"/>
    </source>
</evidence>
<comment type="subcellular location">
    <subcellularLocation>
        <location evidence="1">Cell outer membrane</location>
    </subcellularLocation>
</comment>
<keyword evidence="2 4" id="KW-0472">Membrane</keyword>
<dbReference type="InterPro" id="IPR050330">
    <property type="entry name" value="Bact_OuterMem_StrucFunc"/>
</dbReference>
<keyword evidence="3" id="KW-0998">Cell outer membrane</keyword>
<organism evidence="7 8">
    <name type="scientific">Myxococcus llanfairpwllgwyngyllgogerychwyrndrobwllllantysiliogogogochensis</name>
    <dbReference type="NCBI Taxonomy" id="2590453"/>
    <lineage>
        <taxon>Bacteria</taxon>
        <taxon>Pseudomonadati</taxon>
        <taxon>Myxococcota</taxon>
        <taxon>Myxococcia</taxon>
        <taxon>Myxococcales</taxon>
        <taxon>Cystobacterineae</taxon>
        <taxon>Myxococcaceae</taxon>
        <taxon>Myxococcus</taxon>
    </lineage>
</organism>
<evidence type="ECO:0000256" key="4">
    <source>
        <dbReference type="PROSITE-ProRule" id="PRU00473"/>
    </source>
</evidence>
<dbReference type="PRINTS" id="PR01021">
    <property type="entry name" value="OMPADOMAIN"/>
</dbReference>
<sequence length="481" mass="51696">MRGAWHKERPAPPGGWAESGAVLLRGARVVWRLLSARAADSGAEGEPPRRNRAVPRARTGVVWSHAMSRDGGRVARNLWSRMAPRARTGVVWSHAMSRDGGRVARGLWSRMAPRARTGVAWSRATARDVSCGARSLLRRMAPRAKAGVMWSRATSRDGGRVARSLLSALGVLFVLLLGGVGGAEPLPSGEAWLELVHEDRLSPGGNWELISVESTLDGRPLPSAPEDGARSASGGPRHVLPLGLHWLDVTTVYEGRSDVFSYVEGYRFVMRGRVTLDARPGDTVRITSTAYERDGVTVQWQQRPAFLLMGQPQEAVVGIEYGAAANRPLPEDVAARVVDEVLAEARRLSPIQSVATASVSSAAEPPGTCELEPIFFAFFDTRLSPEGDASLLRAADCLRERPSLRVRLRGHADVLGTESVNASLGLGRAQSVAARLEALGVEGSRLLLETHGADQPPCDDGTPGCFARSRRVELVAEPSPP</sequence>
<gene>
    <name evidence="7" type="ORF">FJV41_46920</name>
</gene>
<evidence type="ECO:0000259" key="6">
    <source>
        <dbReference type="PROSITE" id="PS51123"/>
    </source>
</evidence>
<evidence type="ECO:0000256" key="3">
    <source>
        <dbReference type="ARBA" id="ARBA00023237"/>
    </source>
</evidence>
<keyword evidence="5" id="KW-1133">Transmembrane helix</keyword>
<dbReference type="SUPFAM" id="SSF103088">
    <property type="entry name" value="OmpA-like"/>
    <property type="match status" value="1"/>
</dbReference>
<dbReference type="PROSITE" id="PS51123">
    <property type="entry name" value="OMPA_2"/>
    <property type="match status" value="1"/>
</dbReference>
<evidence type="ECO:0000256" key="5">
    <source>
        <dbReference type="SAM" id="Phobius"/>
    </source>
</evidence>
<dbReference type="PANTHER" id="PTHR30329">
    <property type="entry name" value="STATOR ELEMENT OF FLAGELLAR MOTOR COMPLEX"/>
    <property type="match status" value="1"/>
</dbReference>
<accession>A0A540WJ36</accession>
<evidence type="ECO:0000256" key="2">
    <source>
        <dbReference type="ARBA" id="ARBA00023136"/>
    </source>
</evidence>
<feature type="transmembrane region" description="Helical" evidence="5">
    <location>
        <begin position="161"/>
        <end position="180"/>
    </location>
</feature>
<dbReference type="InterPro" id="IPR006664">
    <property type="entry name" value="OMP_bac"/>
</dbReference>
<dbReference type="EMBL" id="VIFM01000406">
    <property type="protein sequence ID" value="TQF09001.1"/>
    <property type="molecule type" value="Genomic_DNA"/>
</dbReference>
<dbReference type="PANTHER" id="PTHR30329:SF21">
    <property type="entry name" value="LIPOPROTEIN YIAD-RELATED"/>
    <property type="match status" value="1"/>
</dbReference>
<name>A0A540WJ36_9BACT</name>
<dbReference type="OrthoDB" id="5381411at2"/>